<name>A0A417YHT6_9BACI</name>
<reference evidence="1 2" key="1">
    <citation type="journal article" date="2007" name="Int. J. Syst. Evol. Microbiol.">
        <title>Oceanobacillus profundus sp. nov., isolated from a deep-sea sediment core.</title>
        <authorList>
            <person name="Kim Y.G."/>
            <person name="Choi D.H."/>
            <person name="Hyun S."/>
            <person name="Cho B.C."/>
        </authorList>
    </citation>
    <scope>NUCLEOTIDE SEQUENCE [LARGE SCALE GENOMIC DNA]</scope>
    <source>
        <strain evidence="1 2">DSM 18246</strain>
    </source>
</reference>
<dbReference type="InterPro" id="IPR030910">
    <property type="entry name" value="SLAP_dom"/>
</dbReference>
<organism evidence="1 2">
    <name type="scientific">Oceanobacillus profundus</name>
    <dbReference type="NCBI Taxonomy" id="372463"/>
    <lineage>
        <taxon>Bacteria</taxon>
        <taxon>Bacillati</taxon>
        <taxon>Bacillota</taxon>
        <taxon>Bacilli</taxon>
        <taxon>Bacillales</taxon>
        <taxon>Bacillaceae</taxon>
        <taxon>Oceanobacillus</taxon>
    </lineage>
</organism>
<sequence>MQRLQYEASWDKALPAKDREIIEGVFQETKLSGNQAVAFTPLWQAMNYKGELLVTVIVHNFTDNPFSFQMEPIRYVENSELVAANEFTIPALTIEAETSMPWAFIFPVESLKTQPALEDGRLEWINAY</sequence>
<dbReference type="EMBL" id="QWEH01000005">
    <property type="protein sequence ID" value="RHW32506.1"/>
    <property type="molecule type" value="Genomic_DNA"/>
</dbReference>
<dbReference type="AlphaFoldDB" id="A0A417YHT6"/>
<dbReference type="NCBIfam" id="TIGR04398">
    <property type="entry name" value="SLAP_DUP"/>
    <property type="match status" value="1"/>
</dbReference>
<evidence type="ECO:0000313" key="1">
    <source>
        <dbReference type="EMBL" id="RHW32506.1"/>
    </source>
</evidence>
<evidence type="ECO:0000313" key="2">
    <source>
        <dbReference type="Proteomes" id="UP000285456"/>
    </source>
</evidence>
<comment type="caution">
    <text evidence="1">The sequence shown here is derived from an EMBL/GenBank/DDBJ whole genome shotgun (WGS) entry which is preliminary data.</text>
</comment>
<proteinExistence type="predicted"/>
<dbReference type="RefSeq" id="WP_095311570.1">
    <property type="nucleotide sequence ID" value="NZ_JAUOPF010000023.1"/>
</dbReference>
<dbReference type="Proteomes" id="UP000285456">
    <property type="component" value="Unassembled WGS sequence"/>
</dbReference>
<dbReference type="OrthoDB" id="1907642at2"/>
<accession>A0A417YHT6</accession>
<keyword evidence="2" id="KW-1185">Reference proteome</keyword>
<gene>
    <name evidence="1" type="ORF">D1B32_09250</name>
</gene>
<protein>
    <submittedName>
        <fullName evidence="1">SLAP domain-containing protein</fullName>
    </submittedName>
</protein>